<feature type="compositionally biased region" description="Basic and acidic residues" evidence="1">
    <location>
        <begin position="72"/>
        <end position="85"/>
    </location>
</feature>
<comment type="caution">
    <text evidence="2">The sequence shown here is derived from an EMBL/GenBank/DDBJ whole genome shotgun (WGS) entry which is preliminary data.</text>
</comment>
<organism evidence="2 3">
    <name type="scientific">Mikania micrantha</name>
    <name type="common">bitter vine</name>
    <dbReference type="NCBI Taxonomy" id="192012"/>
    <lineage>
        <taxon>Eukaryota</taxon>
        <taxon>Viridiplantae</taxon>
        <taxon>Streptophyta</taxon>
        <taxon>Embryophyta</taxon>
        <taxon>Tracheophyta</taxon>
        <taxon>Spermatophyta</taxon>
        <taxon>Magnoliopsida</taxon>
        <taxon>eudicotyledons</taxon>
        <taxon>Gunneridae</taxon>
        <taxon>Pentapetalae</taxon>
        <taxon>asterids</taxon>
        <taxon>campanulids</taxon>
        <taxon>Asterales</taxon>
        <taxon>Asteraceae</taxon>
        <taxon>Asteroideae</taxon>
        <taxon>Heliantheae alliance</taxon>
        <taxon>Eupatorieae</taxon>
        <taxon>Mikania</taxon>
    </lineage>
</organism>
<name>A0A5N6P483_9ASTR</name>
<feature type="compositionally biased region" description="Basic and acidic residues" evidence="1">
    <location>
        <begin position="155"/>
        <end position="168"/>
    </location>
</feature>
<dbReference type="EMBL" id="SZYD01000007">
    <property type="protein sequence ID" value="KAD5803373.1"/>
    <property type="molecule type" value="Genomic_DNA"/>
</dbReference>
<protein>
    <submittedName>
        <fullName evidence="2">Uncharacterized protein</fullName>
    </submittedName>
</protein>
<feature type="compositionally biased region" description="Low complexity" evidence="1">
    <location>
        <begin position="116"/>
        <end position="127"/>
    </location>
</feature>
<dbReference type="Proteomes" id="UP000326396">
    <property type="component" value="Linkage Group LG15"/>
</dbReference>
<feature type="region of interest" description="Disordered" evidence="1">
    <location>
        <begin position="114"/>
        <end position="168"/>
    </location>
</feature>
<keyword evidence="3" id="KW-1185">Reference proteome</keyword>
<feature type="region of interest" description="Disordered" evidence="1">
    <location>
        <begin position="59"/>
        <end position="90"/>
    </location>
</feature>
<proteinExistence type="predicted"/>
<accession>A0A5N6P483</accession>
<evidence type="ECO:0000313" key="2">
    <source>
        <dbReference type="EMBL" id="KAD5803373.1"/>
    </source>
</evidence>
<sequence length="168" mass="18792">MRRVRRRDAIETVTITTAALGFDCGGRRRRDATKTVGGDGNGRRLGVWRRWQWEATAVGETGDGSGRRRLRGDREDEMGVRRFEDDGPPLFQEEVSQTFFNEMSARKQTSYIFPWSAGSSQSPGSAAKRQGAGSTAAPNRRSRSHRRSSTAPDRTCIDDRHTDGSDNR</sequence>
<evidence type="ECO:0000256" key="1">
    <source>
        <dbReference type="SAM" id="MobiDB-lite"/>
    </source>
</evidence>
<reference evidence="2 3" key="1">
    <citation type="submission" date="2019-05" db="EMBL/GenBank/DDBJ databases">
        <title>Mikania micrantha, genome provides insights into the molecular mechanism of rapid growth.</title>
        <authorList>
            <person name="Liu B."/>
        </authorList>
    </citation>
    <scope>NUCLEOTIDE SEQUENCE [LARGE SCALE GENOMIC DNA]</scope>
    <source>
        <strain evidence="2">NLD-2019</strain>
        <tissue evidence="2">Leaf</tissue>
    </source>
</reference>
<dbReference type="AlphaFoldDB" id="A0A5N6P483"/>
<evidence type="ECO:0000313" key="3">
    <source>
        <dbReference type="Proteomes" id="UP000326396"/>
    </source>
</evidence>
<gene>
    <name evidence="2" type="ORF">E3N88_14733</name>
</gene>